<dbReference type="PANTHER" id="PTHR43713">
    <property type="entry name" value="GLUTAMATE-1-SEMIALDEHYDE 2,1-AMINOMUTASE"/>
    <property type="match status" value="1"/>
</dbReference>
<evidence type="ECO:0000313" key="6">
    <source>
        <dbReference type="Proteomes" id="UP000233786"/>
    </source>
</evidence>
<keyword evidence="6" id="KW-1185">Reference proteome</keyword>
<evidence type="ECO:0000313" key="4">
    <source>
        <dbReference type="EMBL" id="AAS00409.1"/>
    </source>
</evidence>
<dbReference type="RefSeq" id="WP_083821746.1">
    <property type="nucleotide sequence ID" value="NZ_CP061007.1"/>
</dbReference>
<dbReference type="PIRSF" id="PIRSF000521">
    <property type="entry name" value="Transaminase_4ab_Lys_Orn"/>
    <property type="match status" value="1"/>
</dbReference>
<evidence type="ECO:0000256" key="2">
    <source>
        <dbReference type="ARBA" id="ARBA00022898"/>
    </source>
</evidence>
<reference evidence="5 6" key="2">
    <citation type="submission" date="2017-12" db="EMBL/GenBank/DDBJ databases">
        <title>Sequencing the genomes of 1000 Actinobacteria strains.</title>
        <authorList>
            <person name="Klenk H.-P."/>
        </authorList>
    </citation>
    <scope>NUCLEOTIDE SEQUENCE [LARGE SCALE GENOMIC DNA]</scope>
    <source>
        <strain evidence="6">ATCC 49460 / DSM 44228 / JCM 9375 / NBRC 15153 / NRRL 18395 / A83543.1</strain>
        <strain evidence="5">DSM 44228</strain>
    </source>
</reference>
<dbReference type="InterPro" id="IPR005814">
    <property type="entry name" value="Aminotrans_3"/>
</dbReference>
<dbReference type="SUPFAM" id="SSF53383">
    <property type="entry name" value="PLP-dependent transferases"/>
    <property type="match status" value="1"/>
</dbReference>
<name>Q6JHP8_SACSN</name>
<dbReference type="EMBL" id="AY466441">
    <property type="protein sequence ID" value="AAS00409.1"/>
    <property type="molecule type" value="Genomic_DNA"/>
</dbReference>
<keyword evidence="4" id="KW-0808">Transferase</keyword>
<evidence type="ECO:0000256" key="1">
    <source>
        <dbReference type="ARBA" id="ARBA00001933"/>
    </source>
</evidence>
<reference evidence="4" key="1">
    <citation type="journal article" date="2004" name="DNA Seq.">
        <title>Analysis of a 108-kb region of the Saccharopolyspora spinosa genome covering the obscurin polyketide synthase locus.</title>
        <authorList>
            <person name="Zirkle R."/>
            <person name="Black T.A."/>
            <person name="Gorlach J."/>
            <person name="Ligon J.M."/>
            <person name="Molnar I."/>
        </authorList>
    </citation>
    <scope>NUCLEOTIDE SEQUENCE</scope>
    <source>
        <strain evidence="4">NRLL 18395</strain>
    </source>
</reference>
<dbReference type="Pfam" id="PF00202">
    <property type="entry name" value="Aminotran_3"/>
    <property type="match status" value="1"/>
</dbReference>
<comment type="similarity">
    <text evidence="3">Belongs to the class-III pyridoxal-phosphate-dependent aminotransferase family.</text>
</comment>
<dbReference type="OrthoDB" id="9801052at2"/>
<dbReference type="PANTHER" id="PTHR43713:SF3">
    <property type="entry name" value="GLUTAMATE-1-SEMIALDEHYDE 2,1-AMINOMUTASE 1, CHLOROPLASTIC-RELATED"/>
    <property type="match status" value="1"/>
</dbReference>
<keyword evidence="4" id="KW-0032">Aminotransferase</keyword>
<dbReference type="GO" id="GO:0030170">
    <property type="term" value="F:pyridoxal phosphate binding"/>
    <property type="evidence" value="ECO:0007669"/>
    <property type="project" value="InterPro"/>
</dbReference>
<dbReference type="CDD" id="cd00610">
    <property type="entry name" value="OAT_like"/>
    <property type="match status" value="1"/>
</dbReference>
<dbReference type="InterPro" id="IPR015421">
    <property type="entry name" value="PyrdxlP-dep_Trfase_major"/>
</dbReference>
<comment type="cofactor">
    <cofactor evidence="1">
        <name>pyridoxal 5'-phosphate</name>
        <dbReference type="ChEBI" id="CHEBI:597326"/>
    </cofactor>
</comment>
<accession>Q6JHP8</accession>
<dbReference type="Gene3D" id="3.40.640.10">
    <property type="entry name" value="Type I PLP-dependent aspartate aminotransferase-like (Major domain)"/>
    <property type="match status" value="1"/>
</dbReference>
<dbReference type="STRING" id="994479.GCA_000194155_03291"/>
<dbReference type="Gene3D" id="3.90.1150.10">
    <property type="entry name" value="Aspartate Aminotransferase, domain 1"/>
    <property type="match status" value="1"/>
</dbReference>
<evidence type="ECO:0000256" key="3">
    <source>
        <dbReference type="RuleBase" id="RU003560"/>
    </source>
</evidence>
<dbReference type="InterPro" id="IPR049704">
    <property type="entry name" value="Aminotrans_3_PPA_site"/>
</dbReference>
<dbReference type="AlphaFoldDB" id="Q6JHP8"/>
<dbReference type="InterPro" id="IPR015424">
    <property type="entry name" value="PyrdxlP-dep_Trfase"/>
</dbReference>
<keyword evidence="2 3" id="KW-0663">Pyridoxal phosphate</keyword>
<dbReference type="PROSITE" id="PS00600">
    <property type="entry name" value="AA_TRANSFER_CLASS_3"/>
    <property type="match status" value="1"/>
</dbReference>
<organism evidence="4">
    <name type="scientific">Saccharopolyspora spinosa</name>
    <dbReference type="NCBI Taxonomy" id="60894"/>
    <lineage>
        <taxon>Bacteria</taxon>
        <taxon>Bacillati</taxon>
        <taxon>Actinomycetota</taxon>
        <taxon>Actinomycetes</taxon>
        <taxon>Pseudonocardiales</taxon>
        <taxon>Pseudonocardiaceae</taxon>
        <taxon>Saccharopolyspora</taxon>
    </lineage>
</organism>
<gene>
    <name evidence="5" type="ORF">A8926_3927</name>
</gene>
<protein>
    <submittedName>
        <fullName evidence="5">Glutamate-1-semialdehyde 2,1-aminomutase</fullName>
    </submittedName>
    <submittedName>
        <fullName evidence="4">Glutamate-1-semialdehyde 2,1-aminotransferase</fullName>
    </submittedName>
</protein>
<evidence type="ECO:0000313" key="5">
    <source>
        <dbReference type="EMBL" id="PKW16129.1"/>
    </source>
</evidence>
<dbReference type="InterPro" id="IPR015422">
    <property type="entry name" value="PyrdxlP-dep_Trfase_small"/>
</dbReference>
<dbReference type="Proteomes" id="UP000233786">
    <property type="component" value="Unassembled WGS sequence"/>
</dbReference>
<sequence length="436" mass="46274">MASPNPLRALDEVWRDTYYRRTARSRKANEAAEKFVAKGQRARFNSGMPYPVYIERGAGSHFTDLDGNDFLDCNAGWNAAFLGRGNPTVSATVQEAMAKLGAPGGAMHPSLIRDEFAELLCERVPGAERVIFAPSGSEANTYALRLARSFTGKQKVIRMAGGFHGQHDALLGAQSSKAGTASTAQDNVITVPFNDLDAARSALAEHAGSVAALITEPMMTIPGAVHQRDQFLAGLRAATRQHHVVFVLDEVITGCRFAVGGASEFYDFAAPDLTVMGKMLGGGLPTAAVVGRADIIEQPISASNTHAQNPVTLAAAVAAMRVTEADGYARVAKMGDRLRRELRAVTDELTTPVQVTGDGPCVGIHFVDEEVVDFATAERADHSLWQLLCLGIASHGLGLSSRTFGPTLAWTESDLDVAVKGFSSTLEAISTACASN</sequence>
<dbReference type="GO" id="GO:0008483">
    <property type="term" value="F:transaminase activity"/>
    <property type="evidence" value="ECO:0007669"/>
    <property type="project" value="UniProtKB-KW"/>
</dbReference>
<dbReference type="EMBL" id="PJNB01000001">
    <property type="protein sequence ID" value="PKW16129.1"/>
    <property type="molecule type" value="Genomic_DNA"/>
</dbReference>
<proteinExistence type="inferred from homology"/>